<dbReference type="AlphaFoldDB" id="A0A3N4JUN2"/>
<dbReference type="EMBL" id="ML120379">
    <property type="protein sequence ID" value="RPB00542.1"/>
    <property type="molecule type" value="Genomic_DNA"/>
</dbReference>
<sequence length="320" mass="35580">MSAAESIPILLFPVTIQACILSHLDSFETLENVCSASETLWHTHNSFRDYIHRGIALSSIEALDQALFTARTLSLSEQYPNTSYATIIITIQRAPPNEIPLPLEGYLLEPLILQDEGVSEVAGMIFNTIPKVKRSGLGAHLMSPQPGAPSITLEQVKSVLYRLRVLLGFLLESAPLMTAKHQIPPGVSGFINTFSPSERSIFSLVFAIFHAAYLDVTDYHLESDRGDTPQGHMSGLRDTLERFLSGGTRSGKTEWLRRQGHRADADLVTLWLLLFLNDSEGSERPSQIVFQALRPMIIVRELVTLRARERESLTGSEISR</sequence>
<reference evidence="1 2" key="1">
    <citation type="journal article" date="2018" name="Nat. Ecol. Evol.">
        <title>Pezizomycetes genomes reveal the molecular basis of ectomycorrhizal truffle lifestyle.</title>
        <authorList>
            <person name="Murat C."/>
            <person name="Payen T."/>
            <person name="Noel B."/>
            <person name="Kuo A."/>
            <person name="Morin E."/>
            <person name="Chen J."/>
            <person name="Kohler A."/>
            <person name="Krizsan K."/>
            <person name="Balestrini R."/>
            <person name="Da Silva C."/>
            <person name="Montanini B."/>
            <person name="Hainaut M."/>
            <person name="Levati E."/>
            <person name="Barry K.W."/>
            <person name="Belfiori B."/>
            <person name="Cichocki N."/>
            <person name="Clum A."/>
            <person name="Dockter R.B."/>
            <person name="Fauchery L."/>
            <person name="Guy J."/>
            <person name="Iotti M."/>
            <person name="Le Tacon F."/>
            <person name="Lindquist E.A."/>
            <person name="Lipzen A."/>
            <person name="Malagnac F."/>
            <person name="Mello A."/>
            <person name="Molinier V."/>
            <person name="Miyauchi S."/>
            <person name="Poulain J."/>
            <person name="Riccioni C."/>
            <person name="Rubini A."/>
            <person name="Sitrit Y."/>
            <person name="Splivallo R."/>
            <person name="Traeger S."/>
            <person name="Wang M."/>
            <person name="Zifcakova L."/>
            <person name="Wipf D."/>
            <person name="Zambonelli A."/>
            <person name="Paolocci F."/>
            <person name="Nowrousian M."/>
            <person name="Ottonello S."/>
            <person name="Baldrian P."/>
            <person name="Spatafora J.W."/>
            <person name="Henrissat B."/>
            <person name="Nagy L.G."/>
            <person name="Aury J.M."/>
            <person name="Wincker P."/>
            <person name="Grigoriev I.V."/>
            <person name="Bonfante P."/>
            <person name="Martin F.M."/>
        </authorList>
    </citation>
    <scope>NUCLEOTIDE SEQUENCE [LARGE SCALE GENOMIC DNA]</scope>
    <source>
        <strain evidence="1 2">120613-1</strain>
    </source>
</reference>
<proteinExistence type="predicted"/>
<name>A0A3N4JUN2_9PEZI</name>
<evidence type="ECO:0000313" key="2">
    <source>
        <dbReference type="Proteomes" id="UP000276215"/>
    </source>
</evidence>
<organism evidence="1 2">
    <name type="scientific">Choiromyces venosus 120613-1</name>
    <dbReference type="NCBI Taxonomy" id="1336337"/>
    <lineage>
        <taxon>Eukaryota</taxon>
        <taxon>Fungi</taxon>
        <taxon>Dikarya</taxon>
        <taxon>Ascomycota</taxon>
        <taxon>Pezizomycotina</taxon>
        <taxon>Pezizomycetes</taxon>
        <taxon>Pezizales</taxon>
        <taxon>Tuberaceae</taxon>
        <taxon>Choiromyces</taxon>
    </lineage>
</organism>
<keyword evidence="2" id="KW-1185">Reference proteome</keyword>
<protein>
    <submittedName>
        <fullName evidence="1">Uncharacterized protein</fullName>
    </submittedName>
</protein>
<dbReference type="OrthoDB" id="5385302at2759"/>
<accession>A0A3N4JUN2</accession>
<evidence type="ECO:0000313" key="1">
    <source>
        <dbReference type="EMBL" id="RPB00542.1"/>
    </source>
</evidence>
<gene>
    <name evidence="1" type="ORF">L873DRAFT_1788921</name>
</gene>
<dbReference type="Proteomes" id="UP000276215">
    <property type="component" value="Unassembled WGS sequence"/>
</dbReference>